<protein>
    <recommendedName>
        <fullName evidence="10">Sensory/regulatory protein RpfC</fullName>
        <ecNumber evidence="2">2.7.13.3</ecNumber>
    </recommendedName>
</protein>
<dbReference type="InterPro" id="IPR003661">
    <property type="entry name" value="HisK_dim/P_dom"/>
</dbReference>
<dbReference type="InterPro" id="IPR005467">
    <property type="entry name" value="His_kinase_dom"/>
</dbReference>
<dbReference type="EMBL" id="CP000747">
    <property type="protein sequence ID" value="ACG76540.1"/>
    <property type="molecule type" value="Genomic_DNA"/>
</dbReference>
<dbReference type="InterPro" id="IPR036890">
    <property type="entry name" value="HATPase_C_sf"/>
</dbReference>
<dbReference type="InterPro" id="IPR001789">
    <property type="entry name" value="Sig_transdc_resp-reg_receiver"/>
</dbReference>
<keyword evidence="16" id="KW-1185">Reference proteome</keyword>
<dbReference type="PROSITE" id="PS50109">
    <property type="entry name" value="HIS_KIN"/>
    <property type="match status" value="1"/>
</dbReference>
<dbReference type="KEGG" id="pzu:PHZ_c0126"/>
<evidence type="ECO:0000256" key="5">
    <source>
        <dbReference type="ARBA" id="ARBA00022741"/>
    </source>
</evidence>
<evidence type="ECO:0000259" key="13">
    <source>
        <dbReference type="PROSITE" id="PS50109"/>
    </source>
</evidence>
<dbReference type="InterPro" id="IPR036097">
    <property type="entry name" value="HisK_dim/P_sf"/>
</dbReference>
<evidence type="ECO:0000256" key="8">
    <source>
        <dbReference type="ARBA" id="ARBA00023012"/>
    </source>
</evidence>
<dbReference type="GO" id="GO:0000155">
    <property type="term" value="F:phosphorelay sensor kinase activity"/>
    <property type="evidence" value="ECO:0007669"/>
    <property type="project" value="InterPro"/>
</dbReference>
<feature type="domain" description="Histidine kinase" evidence="13">
    <location>
        <begin position="215"/>
        <end position="432"/>
    </location>
</feature>
<feature type="transmembrane region" description="Helical" evidence="12">
    <location>
        <begin position="18"/>
        <end position="35"/>
    </location>
</feature>
<evidence type="ECO:0000256" key="6">
    <source>
        <dbReference type="ARBA" id="ARBA00022777"/>
    </source>
</evidence>
<dbReference type="InterPro" id="IPR004358">
    <property type="entry name" value="Sig_transdc_His_kin-like_C"/>
</dbReference>
<dbReference type="SMART" id="SM00388">
    <property type="entry name" value="HisKA"/>
    <property type="match status" value="1"/>
</dbReference>
<dbReference type="Pfam" id="PF02518">
    <property type="entry name" value="HATPase_c"/>
    <property type="match status" value="1"/>
</dbReference>
<dbReference type="PANTHER" id="PTHR45339">
    <property type="entry name" value="HYBRID SIGNAL TRANSDUCTION HISTIDINE KINASE J"/>
    <property type="match status" value="1"/>
</dbReference>
<dbReference type="Gene3D" id="3.40.50.2300">
    <property type="match status" value="1"/>
</dbReference>
<dbReference type="CDD" id="cd00082">
    <property type="entry name" value="HisKA"/>
    <property type="match status" value="1"/>
</dbReference>
<dbReference type="InterPro" id="IPR011006">
    <property type="entry name" value="CheY-like_superfamily"/>
</dbReference>
<keyword evidence="12" id="KW-0812">Transmembrane</keyword>
<dbReference type="SUPFAM" id="SSF52172">
    <property type="entry name" value="CheY-like"/>
    <property type="match status" value="1"/>
</dbReference>
<dbReference type="Gene3D" id="3.30.565.10">
    <property type="entry name" value="Histidine kinase-like ATPase, C-terminal domain"/>
    <property type="match status" value="1"/>
</dbReference>
<proteinExistence type="predicted"/>
<evidence type="ECO:0000256" key="12">
    <source>
        <dbReference type="SAM" id="Phobius"/>
    </source>
</evidence>
<dbReference type="FunFam" id="1.10.287.130:FF:000002">
    <property type="entry name" value="Two-component osmosensing histidine kinase"/>
    <property type="match status" value="1"/>
</dbReference>
<evidence type="ECO:0000256" key="4">
    <source>
        <dbReference type="ARBA" id="ARBA00022679"/>
    </source>
</evidence>
<keyword evidence="6 15" id="KW-0418">Kinase</keyword>
<dbReference type="Pfam" id="PF00072">
    <property type="entry name" value="Response_reg"/>
    <property type="match status" value="1"/>
</dbReference>
<dbReference type="InterPro" id="IPR003594">
    <property type="entry name" value="HATPase_dom"/>
</dbReference>
<feature type="modified residue" description="4-aspartylphosphate" evidence="11">
    <location>
        <position position="501"/>
    </location>
</feature>
<dbReference type="SMART" id="SM00387">
    <property type="entry name" value="HATPase_c"/>
    <property type="match status" value="1"/>
</dbReference>
<dbReference type="CDD" id="cd16922">
    <property type="entry name" value="HATPase_EvgS-ArcB-TorS-like"/>
    <property type="match status" value="1"/>
</dbReference>
<accession>B4RCE1</accession>
<dbReference type="Gene3D" id="1.10.287.130">
    <property type="match status" value="1"/>
</dbReference>
<evidence type="ECO:0000313" key="16">
    <source>
        <dbReference type="Proteomes" id="UP000001868"/>
    </source>
</evidence>
<keyword evidence="12" id="KW-1133">Transmembrane helix</keyword>
<dbReference type="CDD" id="cd17546">
    <property type="entry name" value="REC_hyHK_CKI1_RcsC-like"/>
    <property type="match status" value="1"/>
</dbReference>
<dbReference type="Pfam" id="PF00512">
    <property type="entry name" value="HisKA"/>
    <property type="match status" value="1"/>
</dbReference>
<keyword evidence="12" id="KW-0472">Membrane</keyword>
<dbReference type="SUPFAM" id="SSF47384">
    <property type="entry name" value="Homodimeric domain of signal transducing histidine kinase"/>
    <property type="match status" value="1"/>
</dbReference>
<dbReference type="STRING" id="450851.PHZ_c0126"/>
<keyword evidence="3 11" id="KW-0597">Phosphoprotein</keyword>
<dbReference type="Proteomes" id="UP000001868">
    <property type="component" value="Chromosome"/>
</dbReference>
<dbReference type="PANTHER" id="PTHR45339:SF1">
    <property type="entry name" value="HYBRID SIGNAL TRANSDUCTION HISTIDINE KINASE J"/>
    <property type="match status" value="1"/>
</dbReference>
<keyword evidence="4" id="KW-0808">Transferase</keyword>
<keyword evidence="8" id="KW-0902">Two-component regulatory system</keyword>
<dbReference type="PRINTS" id="PR00344">
    <property type="entry name" value="BCTRLSENSOR"/>
</dbReference>
<comment type="subunit">
    <text evidence="9">At low DSF concentrations, interacts with RpfF.</text>
</comment>
<sequence length="586" mass="62472">MSPSFSYHRLASTRARELPMRVGLALIIGAGTLYLTQSPWTFAWLAAVAATQLLDLRLTAPMRRDPDFVPDRAQERVYLASVTLNVLVYSAITPLCWLKGGLEGHLYALLVPAAGLINVALQAQSAPKMLWAGCTPHALYLVSLPVLSILVEQDADVAGMAFVAVGASLYLAHLFIAVLRNRQAAVALDEALGEAQAARARAQEASAAKSEFLATMSHEIRTPLNGVLGMAQAMAHDPLPRRQRERLEVIRQSGEVLLVLLNDLLDISKIEAAKLELDLAPLDLHDLAAQAQEAFAPLAASKDLELSVRAAPELAGAWRADATRVRQILYNLLANAVKFTERGAVAADLFLDAAGQVVLRVRDTGPGVAPERLDALFERFVQAEASTTRRYGGSGLGLAISRDLARLMGGDIAAQSTPGAGSTFTVILPLDRADAPEVVGPAAAPAEVAAIRVLVAEDNETNQLVLKTLLGQLGVEVEMTADGHEAVEAWRQGPFDLILMDVQMPVMDGLAATRRIREIEAQTGRARTPIVALTANAMSHHLVEYAQAGMDGVTAKPIELSRLVEQMNVALSGRRSGPVTGATAAA</sequence>
<evidence type="ECO:0000256" key="3">
    <source>
        <dbReference type="ARBA" id="ARBA00022553"/>
    </source>
</evidence>
<dbReference type="SMART" id="SM00448">
    <property type="entry name" value="REC"/>
    <property type="match status" value="1"/>
</dbReference>
<feature type="transmembrane region" description="Helical" evidence="12">
    <location>
        <begin position="78"/>
        <end position="100"/>
    </location>
</feature>
<comment type="catalytic activity">
    <reaction evidence="1">
        <text>ATP + protein L-histidine = ADP + protein N-phospho-L-histidine.</text>
        <dbReference type="EC" id="2.7.13.3"/>
    </reaction>
</comment>
<feature type="transmembrane region" description="Helical" evidence="12">
    <location>
        <begin position="106"/>
        <end position="123"/>
    </location>
</feature>
<dbReference type="SUPFAM" id="SSF55874">
    <property type="entry name" value="ATPase domain of HSP90 chaperone/DNA topoisomerase II/histidine kinase"/>
    <property type="match status" value="1"/>
</dbReference>
<reference evidence="15 16" key="1">
    <citation type="journal article" date="2008" name="BMC Genomics">
        <title>Complete genome of Phenylobacterium zucineum - a novel facultative intracellular bacterium isolated from human erythroleukemia cell line K562.</title>
        <authorList>
            <person name="Luo Y."/>
            <person name="Xu X."/>
            <person name="Ding Z."/>
            <person name="Liu Z."/>
            <person name="Zhang B."/>
            <person name="Yan Z."/>
            <person name="Sun J."/>
            <person name="Hu S."/>
            <person name="Hu X."/>
        </authorList>
    </citation>
    <scope>NUCLEOTIDE SEQUENCE [LARGE SCALE GENOMIC DNA]</scope>
    <source>
        <strain evidence="15 16">HLK1</strain>
    </source>
</reference>
<evidence type="ECO:0000256" key="11">
    <source>
        <dbReference type="PROSITE-ProRule" id="PRU00169"/>
    </source>
</evidence>
<evidence type="ECO:0000256" key="7">
    <source>
        <dbReference type="ARBA" id="ARBA00022840"/>
    </source>
</evidence>
<dbReference type="HOGENOM" id="CLU_000445_114_75_5"/>
<dbReference type="eggNOG" id="COG0784">
    <property type="taxonomic scope" value="Bacteria"/>
</dbReference>
<evidence type="ECO:0000313" key="15">
    <source>
        <dbReference type="EMBL" id="ACG76540.1"/>
    </source>
</evidence>
<evidence type="ECO:0000256" key="1">
    <source>
        <dbReference type="ARBA" id="ARBA00000085"/>
    </source>
</evidence>
<evidence type="ECO:0000259" key="14">
    <source>
        <dbReference type="PROSITE" id="PS50110"/>
    </source>
</evidence>
<dbReference type="EC" id="2.7.13.3" evidence="2"/>
<feature type="domain" description="Response regulatory" evidence="14">
    <location>
        <begin position="452"/>
        <end position="571"/>
    </location>
</feature>
<dbReference type="FunFam" id="3.30.565.10:FF:000010">
    <property type="entry name" value="Sensor histidine kinase RcsC"/>
    <property type="match status" value="1"/>
</dbReference>
<dbReference type="PROSITE" id="PS50110">
    <property type="entry name" value="RESPONSE_REGULATORY"/>
    <property type="match status" value="1"/>
</dbReference>
<keyword evidence="5" id="KW-0547">Nucleotide-binding</keyword>
<evidence type="ECO:0000256" key="10">
    <source>
        <dbReference type="ARBA" id="ARBA00068150"/>
    </source>
</evidence>
<evidence type="ECO:0000256" key="2">
    <source>
        <dbReference type="ARBA" id="ARBA00012438"/>
    </source>
</evidence>
<keyword evidence="7" id="KW-0067">ATP-binding</keyword>
<dbReference type="eggNOG" id="COG2205">
    <property type="taxonomic scope" value="Bacteria"/>
</dbReference>
<evidence type="ECO:0000256" key="9">
    <source>
        <dbReference type="ARBA" id="ARBA00064003"/>
    </source>
</evidence>
<dbReference type="GO" id="GO:0005524">
    <property type="term" value="F:ATP binding"/>
    <property type="evidence" value="ECO:0007669"/>
    <property type="project" value="UniProtKB-KW"/>
</dbReference>
<feature type="transmembrane region" description="Helical" evidence="12">
    <location>
        <begin position="130"/>
        <end position="151"/>
    </location>
</feature>
<feature type="transmembrane region" description="Helical" evidence="12">
    <location>
        <begin position="157"/>
        <end position="179"/>
    </location>
</feature>
<name>B4RCE1_PHEZH</name>
<dbReference type="AlphaFoldDB" id="B4RCE1"/>
<organism evidence="15 16">
    <name type="scientific">Phenylobacterium zucineum (strain HLK1)</name>
    <dbReference type="NCBI Taxonomy" id="450851"/>
    <lineage>
        <taxon>Bacteria</taxon>
        <taxon>Pseudomonadati</taxon>
        <taxon>Pseudomonadota</taxon>
        <taxon>Alphaproteobacteria</taxon>
        <taxon>Caulobacterales</taxon>
        <taxon>Caulobacteraceae</taxon>
        <taxon>Phenylobacterium</taxon>
    </lineage>
</organism>
<gene>
    <name evidence="15" type="ordered locus">PHZ_c0126</name>
</gene>